<name>A0AAU9J0Z2_9CILI</name>
<feature type="coiled-coil region" evidence="1">
    <location>
        <begin position="541"/>
        <end position="594"/>
    </location>
</feature>
<feature type="domain" description="USP" evidence="3">
    <location>
        <begin position="782"/>
        <end position="1034"/>
    </location>
</feature>
<dbReference type="GO" id="GO:0005829">
    <property type="term" value="C:cytosol"/>
    <property type="evidence" value="ECO:0007669"/>
    <property type="project" value="TreeGrafter"/>
</dbReference>
<evidence type="ECO:0000313" key="4">
    <source>
        <dbReference type="EMBL" id="CAG9314289.1"/>
    </source>
</evidence>
<dbReference type="SUPFAM" id="SSF54001">
    <property type="entry name" value="Cysteine proteinases"/>
    <property type="match status" value="1"/>
</dbReference>
<dbReference type="Gene3D" id="3.90.70.10">
    <property type="entry name" value="Cysteine proteinases"/>
    <property type="match status" value="1"/>
</dbReference>
<accession>A0AAU9J0Z2</accession>
<evidence type="ECO:0000259" key="3">
    <source>
        <dbReference type="PROSITE" id="PS50235"/>
    </source>
</evidence>
<dbReference type="GO" id="GO:0005634">
    <property type="term" value="C:nucleus"/>
    <property type="evidence" value="ECO:0007669"/>
    <property type="project" value="TreeGrafter"/>
</dbReference>
<evidence type="ECO:0000256" key="1">
    <source>
        <dbReference type="SAM" id="Coils"/>
    </source>
</evidence>
<dbReference type="InterPro" id="IPR001394">
    <property type="entry name" value="Peptidase_C19_UCH"/>
</dbReference>
<dbReference type="GO" id="GO:0004843">
    <property type="term" value="F:cysteine-type deubiquitinase activity"/>
    <property type="evidence" value="ECO:0007669"/>
    <property type="project" value="InterPro"/>
</dbReference>
<dbReference type="PROSITE" id="PS50235">
    <property type="entry name" value="USP_3"/>
    <property type="match status" value="1"/>
</dbReference>
<dbReference type="GO" id="GO:0016579">
    <property type="term" value="P:protein deubiquitination"/>
    <property type="evidence" value="ECO:0007669"/>
    <property type="project" value="InterPro"/>
</dbReference>
<dbReference type="PROSITE" id="PS00972">
    <property type="entry name" value="USP_1"/>
    <property type="match status" value="1"/>
</dbReference>
<keyword evidence="1" id="KW-0175">Coiled coil</keyword>
<evidence type="ECO:0000313" key="5">
    <source>
        <dbReference type="Proteomes" id="UP001162131"/>
    </source>
</evidence>
<dbReference type="Proteomes" id="UP001162131">
    <property type="component" value="Unassembled WGS sequence"/>
</dbReference>
<dbReference type="AlphaFoldDB" id="A0AAU9J0Z2"/>
<gene>
    <name evidence="4" type="ORF">BSTOLATCC_MIC11300</name>
</gene>
<dbReference type="PANTHER" id="PTHR24006">
    <property type="entry name" value="UBIQUITIN CARBOXYL-TERMINAL HYDROLASE"/>
    <property type="match status" value="1"/>
</dbReference>
<dbReference type="InterPro" id="IPR018200">
    <property type="entry name" value="USP_CS"/>
</dbReference>
<reference evidence="4" key="1">
    <citation type="submission" date="2021-09" db="EMBL/GenBank/DDBJ databases">
        <authorList>
            <consortium name="AG Swart"/>
            <person name="Singh M."/>
            <person name="Singh A."/>
            <person name="Seah K."/>
            <person name="Emmerich C."/>
        </authorList>
    </citation>
    <scope>NUCLEOTIDE SEQUENCE</scope>
    <source>
        <strain evidence="4">ATCC30299</strain>
    </source>
</reference>
<proteinExistence type="predicted"/>
<dbReference type="Pfam" id="PF00443">
    <property type="entry name" value="UCH"/>
    <property type="match status" value="1"/>
</dbReference>
<feature type="compositionally biased region" description="Polar residues" evidence="2">
    <location>
        <begin position="198"/>
        <end position="210"/>
    </location>
</feature>
<dbReference type="InterPro" id="IPR050164">
    <property type="entry name" value="Peptidase_C19"/>
</dbReference>
<feature type="region of interest" description="Disordered" evidence="2">
    <location>
        <begin position="198"/>
        <end position="219"/>
    </location>
</feature>
<comment type="caution">
    <text evidence="4">The sequence shown here is derived from an EMBL/GenBank/DDBJ whole genome shotgun (WGS) entry which is preliminary data.</text>
</comment>
<organism evidence="4 5">
    <name type="scientific">Blepharisma stoltei</name>
    <dbReference type="NCBI Taxonomy" id="1481888"/>
    <lineage>
        <taxon>Eukaryota</taxon>
        <taxon>Sar</taxon>
        <taxon>Alveolata</taxon>
        <taxon>Ciliophora</taxon>
        <taxon>Postciliodesmatophora</taxon>
        <taxon>Heterotrichea</taxon>
        <taxon>Heterotrichida</taxon>
        <taxon>Blepharismidae</taxon>
        <taxon>Blepharisma</taxon>
    </lineage>
</organism>
<sequence>MSTSNIRTVCWVIATINNNSARHKLNFQIHDKEMDAIITNALRNQISDRTLSKLYTLLNRSLSDTFEGFFKRNPICYNFIQTIERGLPEVSTDLKNILFVQKKESKIKESIYEGEYKLISSFNDKQVLCLFDDLWFDCSSKEAKLLLKGQLNFVCPTTLVYLRVKKSLMDHDIKIASEKSQRVQKLLSDNRVKELYSRNASAERTAPSSKNRFKSPDPFPSAFNHKTSDIKSKILENDEYNSEKYTEIEGENKLIGNQPGKNTCCDAEKDDLKIKILIEKSLAEVEARLRNEFESKIQKNSEIYRNEEPLRHQQANKAKEDLLNFISNYSDMHQEIMKKAEVTFINLEKKYLDLFQLLPNILKPLDKKFKNFDSKLKQFDDPKNNIDPDAIIEKARKKAYDDLVSINNQSYEQFYNEYIKPLDEKFKNFDSKLKQFDIPKNNIDPEAIIEEARKRAHDDLVSINNQSYEQFYNEYIKPLSKKFKDFDSKLKQFDVPKNNIDSETIIEEARKRAHEDLVSIIDQNYKQLYNLYLEIKPTKESKISEKNIEILKVEINNLKDKISSIELRLEPTDEDEMQARLIEIERSLKEYIDKEKKSIKNEINEVKSNFEFPYSYFKKENDTKINDFKRDIEEIKYQINSIGKLSETNKSETEKLKTQSNDLNKRLGDLKLQADNFIENILKSNNIRKEEISELASSQELTDKKLKTIEEEIEKYKSEIFRQSAIRSNELQAAYQMHDQTVSLPSRQNINSQNYQESKIQRRPINTQAQTLPIKSQIYSKSGLPNIGNTCYMNSVIQILASTLEFTKSISSNHSSQLLRSLHSVISLMYANTSESALRQHISEFKDIISRECSMYVGRSPNDSKELFLIISDNIEDANPFTLVKRQAFICPINHRSYTEESSNFIIIPKNYQNNIRVFLNNIVGEKKDFYGQNQLMCDGCGELRNIILETVEVNWPNILTIYMPDYQGFNEIPDELQIGYKTYQIFGVICYYGFHYIAFTKDKNSEWEKYDDNRVSKNDPDWDKLYLSFYKKKEYH</sequence>
<keyword evidence="5" id="KW-1185">Reference proteome</keyword>
<dbReference type="InterPro" id="IPR038765">
    <property type="entry name" value="Papain-like_cys_pep_sf"/>
</dbReference>
<dbReference type="EMBL" id="CAJZBQ010000012">
    <property type="protein sequence ID" value="CAG9314289.1"/>
    <property type="molecule type" value="Genomic_DNA"/>
</dbReference>
<evidence type="ECO:0000256" key="2">
    <source>
        <dbReference type="SAM" id="MobiDB-lite"/>
    </source>
</evidence>
<dbReference type="InterPro" id="IPR028889">
    <property type="entry name" value="USP"/>
</dbReference>
<protein>
    <recommendedName>
        <fullName evidence="3">USP domain-containing protein</fullName>
    </recommendedName>
</protein>